<proteinExistence type="predicted"/>
<evidence type="ECO:0000313" key="2">
    <source>
        <dbReference type="Proteomes" id="UP000663929"/>
    </source>
</evidence>
<dbReference type="EMBL" id="CP071793">
    <property type="protein sequence ID" value="QTD51801.1"/>
    <property type="molecule type" value="Genomic_DNA"/>
</dbReference>
<reference evidence="1" key="1">
    <citation type="submission" date="2021-03" db="EMBL/GenBank/DDBJ databases">
        <title>Acanthopleuribacteraceae sp. M133.</title>
        <authorList>
            <person name="Wang G."/>
        </authorList>
    </citation>
    <scope>NUCLEOTIDE SEQUENCE</scope>
    <source>
        <strain evidence="1">M133</strain>
    </source>
</reference>
<gene>
    <name evidence="1" type="ORF">J3U87_04965</name>
</gene>
<organism evidence="1 2">
    <name type="scientific">Sulfidibacter corallicola</name>
    <dbReference type="NCBI Taxonomy" id="2818388"/>
    <lineage>
        <taxon>Bacteria</taxon>
        <taxon>Pseudomonadati</taxon>
        <taxon>Acidobacteriota</taxon>
        <taxon>Holophagae</taxon>
        <taxon>Acanthopleuribacterales</taxon>
        <taxon>Acanthopleuribacteraceae</taxon>
        <taxon>Sulfidibacter</taxon>
    </lineage>
</organism>
<protein>
    <recommendedName>
        <fullName evidence="3">Gingipain domain-containing protein</fullName>
    </recommendedName>
</protein>
<dbReference type="AlphaFoldDB" id="A0A8A4TS07"/>
<name>A0A8A4TS07_SULCO</name>
<dbReference type="KEGG" id="scor:J3U87_04965"/>
<accession>A0A8A4TS07</accession>
<dbReference type="Proteomes" id="UP000663929">
    <property type="component" value="Chromosome"/>
</dbReference>
<keyword evidence="2" id="KW-1185">Reference proteome</keyword>
<evidence type="ECO:0008006" key="3">
    <source>
        <dbReference type="Google" id="ProtNLM"/>
    </source>
</evidence>
<sequence>MEQDELWQFGGIDGVKGGYAFPPVAPAALADVALRKPEPTWVRGLIRLWRWWKQRDFLGPIAGVDPKRLDQAGWGVIFASDADPALREALSPLLAHRKAQAGERYREFHGEDGVLPGETKREFLARHGVGPGPADPKLMPYYLLIVADVTRISLSFQYQLDVSYGVGRVHFSTLNDYEAYANSVVAAETAESASAHPRSRCHFFGVHHQQDKPTIRAQKEMTGPLYDWLSRANDLDCHVTQASGRQASRRTLLELFRKPGGRPDLLFSVSHGLVFASGHENQAAMQGGLVCGDYRHVADPLSREHLFLAEDLDRTCHPNGMMWFLFNCYGLGTPRENDYDLNSPPLAPRPFISALPQRLLSHPNGGALAVVGHVERAKVASFSWPDAPAQIATFRSTFQHLLEGYPVGYAMECFDRRFAELTTELQAEIDAVERGRPPKSASLAFLWAARIDARNYLVFGDPAVRLRPF</sequence>
<dbReference type="RefSeq" id="WP_237381922.1">
    <property type="nucleotide sequence ID" value="NZ_CP071793.1"/>
</dbReference>
<evidence type="ECO:0000313" key="1">
    <source>
        <dbReference type="EMBL" id="QTD51801.1"/>
    </source>
</evidence>